<organism evidence="2 3">
    <name type="scientific">Lutzomyia longipalpis</name>
    <name type="common">Sand fly</name>
    <dbReference type="NCBI Taxonomy" id="7200"/>
    <lineage>
        <taxon>Eukaryota</taxon>
        <taxon>Metazoa</taxon>
        <taxon>Ecdysozoa</taxon>
        <taxon>Arthropoda</taxon>
        <taxon>Hexapoda</taxon>
        <taxon>Insecta</taxon>
        <taxon>Pterygota</taxon>
        <taxon>Neoptera</taxon>
        <taxon>Endopterygota</taxon>
        <taxon>Diptera</taxon>
        <taxon>Nematocera</taxon>
        <taxon>Psychodoidea</taxon>
        <taxon>Psychodidae</taxon>
        <taxon>Lutzomyia</taxon>
        <taxon>Lutzomyia</taxon>
    </lineage>
</organism>
<evidence type="ECO:0000313" key="2">
    <source>
        <dbReference type="EnsemblMetazoa" id="LLOJ001419-PA"/>
    </source>
</evidence>
<reference evidence="2" key="1">
    <citation type="submission" date="2020-05" db="UniProtKB">
        <authorList>
            <consortium name="EnsemblMetazoa"/>
        </authorList>
    </citation>
    <scope>IDENTIFICATION</scope>
    <source>
        <strain evidence="2">Jacobina</strain>
    </source>
</reference>
<dbReference type="Proteomes" id="UP000092461">
    <property type="component" value="Unassembled WGS sequence"/>
</dbReference>
<dbReference type="EnsemblMetazoa" id="LLOJ001419-RA">
    <property type="protein sequence ID" value="LLOJ001419-PA"/>
    <property type="gene ID" value="LLOJ001419"/>
</dbReference>
<evidence type="ECO:0000256" key="1">
    <source>
        <dbReference type="SAM" id="MobiDB-lite"/>
    </source>
</evidence>
<evidence type="ECO:0000313" key="3">
    <source>
        <dbReference type="Proteomes" id="UP000092461"/>
    </source>
</evidence>
<feature type="region of interest" description="Disordered" evidence="1">
    <location>
        <begin position="90"/>
        <end position="110"/>
    </location>
</feature>
<sequence>GFRSHHYQSQNLQAHSFPELSKATVAGSANVSNRTSQTTMDFMELSRPSKLPVASRFPAMDSGKLGESSARGVVDNPYTGLSNRVSFIRIPNTRNGTMTDPQGTPNSQSALAESHRPVTHPTLEKSALTKRFSVPERLNVVQEHQTQNNHT</sequence>
<dbReference type="VEuPathDB" id="VectorBase:LLOJ001419"/>
<dbReference type="AlphaFoldDB" id="A0A1B0CBC0"/>
<protein>
    <submittedName>
        <fullName evidence="2">Uncharacterized protein</fullName>
    </submittedName>
</protein>
<feature type="compositionally biased region" description="Polar residues" evidence="1">
    <location>
        <begin position="92"/>
        <end position="110"/>
    </location>
</feature>
<accession>A0A1B0CBC0</accession>
<proteinExistence type="predicted"/>
<name>A0A1B0CBC0_LUTLO</name>
<dbReference type="VEuPathDB" id="VectorBase:LLONM1_008412"/>
<keyword evidence="3" id="KW-1185">Reference proteome</keyword>
<dbReference type="EMBL" id="AJWK01005000">
    <property type="status" value="NOT_ANNOTATED_CDS"/>
    <property type="molecule type" value="Genomic_DNA"/>
</dbReference>
<feature type="region of interest" description="Disordered" evidence="1">
    <location>
        <begin position="43"/>
        <end position="78"/>
    </location>
</feature>